<dbReference type="AlphaFoldDB" id="A0A7J6PJN0"/>
<reference evidence="2 3" key="1">
    <citation type="submission" date="2020-04" db="EMBL/GenBank/DDBJ databases">
        <title>Perkinsus olseni comparative genomics.</title>
        <authorList>
            <person name="Bogema D.R."/>
        </authorList>
    </citation>
    <scope>NUCLEOTIDE SEQUENCE [LARGE SCALE GENOMIC DNA]</scope>
    <source>
        <strain evidence="2">00978-12</strain>
    </source>
</reference>
<feature type="chain" id="PRO_5029851453" evidence="1">
    <location>
        <begin position="26"/>
        <end position="299"/>
    </location>
</feature>
<protein>
    <submittedName>
        <fullName evidence="2">Uncharacterized protein</fullName>
    </submittedName>
</protein>
<proteinExistence type="predicted"/>
<name>A0A7J6PJN0_PEROL</name>
<gene>
    <name evidence="2" type="ORF">FOZ60_001444</name>
</gene>
<dbReference type="EMBL" id="JABANP010000012">
    <property type="protein sequence ID" value="KAF4696319.1"/>
    <property type="molecule type" value="Genomic_DNA"/>
</dbReference>
<evidence type="ECO:0000313" key="3">
    <source>
        <dbReference type="Proteomes" id="UP000541610"/>
    </source>
</evidence>
<comment type="caution">
    <text evidence="2">The sequence shown here is derived from an EMBL/GenBank/DDBJ whole genome shotgun (WGS) entry which is preliminary data.</text>
</comment>
<dbReference type="Proteomes" id="UP000541610">
    <property type="component" value="Unassembled WGS sequence"/>
</dbReference>
<sequence>MPQHRQIPFLSLTLLLALEGEVVRGHRNPVIVGESGAGTRYYFEPLTEDGSLYAKRLGRQTVDGLSCEYVRHSLRPRRDPEAVNLAVYRVDDMEGTKSYRAQGNTNHPFPFFVLSPLGQRFLGNLTLPILQSLWTGNQLLLADAEEPAPNGVYYGFNEDGVEATVEFDGASQLTGVKLDASNRGRYNEFIYAMVGKAIQGSFYKDRNPSGGAHLLLEPVDREKFNGSRESFLNARINTIEGEPFAIERLPDLLTTKSKLKAASSRVVRRLDYLRKSLSSSRRYGKDFLKYGLLEGTDAE</sequence>
<feature type="signal peptide" evidence="1">
    <location>
        <begin position="1"/>
        <end position="25"/>
    </location>
</feature>
<evidence type="ECO:0000313" key="2">
    <source>
        <dbReference type="EMBL" id="KAF4696319.1"/>
    </source>
</evidence>
<evidence type="ECO:0000256" key="1">
    <source>
        <dbReference type="SAM" id="SignalP"/>
    </source>
</evidence>
<organism evidence="2 3">
    <name type="scientific">Perkinsus olseni</name>
    <name type="common">Perkinsus atlanticus</name>
    <dbReference type="NCBI Taxonomy" id="32597"/>
    <lineage>
        <taxon>Eukaryota</taxon>
        <taxon>Sar</taxon>
        <taxon>Alveolata</taxon>
        <taxon>Perkinsozoa</taxon>
        <taxon>Perkinsea</taxon>
        <taxon>Perkinsida</taxon>
        <taxon>Perkinsidae</taxon>
        <taxon>Perkinsus</taxon>
    </lineage>
</organism>
<accession>A0A7J6PJN0</accession>
<keyword evidence="1" id="KW-0732">Signal</keyword>